<evidence type="ECO:0000256" key="1">
    <source>
        <dbReference type="SAM" id="Phobius"/>
    </source>
</evidence>
<evidence type="ECO:0000313" key="3">
    <source>
        <dbReference type="EMBL" id="ABW81197.1"/>
    </source>
</evidence>
<keyword evidence="1" id="KW-0812">Transmembrane</keyword>
<evidence type="ECO:0000259" key="2">
    <source>
        <dbReference type="Pfam" id="PF07734"/>
    </source>
</evidence>
<keyword evidence="1" id="KW-0472">Membrane</keyword>
<accession>B2BY10</accession>
<dbReference type="AlphaFoldDB" id="B2BY10"/>
<reference evidence="3" key="1">
    <citation type="submission" date="2007-09" db="EMBL/GenBank/DDBJ databases">
        <title>Evolution of a short chain dehydrogenase (tropinone-reductase-like) gene family in the Brassicaceae.</title>
        <authorList>
            <person name="Schmid K.J."/>
            <person name="Navarro-Quezada A."/>
        </authorList>
    </citation>
    <scope>NUCLEOTIDE SEQUENCE</scope>
</reference>
<protein>
    <recommendedName>
        <fullName evidence="2">F-box associated beta-propeller type 1 domain-containing protein</fullName>
    </recommendedName>
</protein>
<feature type="domain" description="F-box associated beta-propeller type 1" evidence="2">
    <location>
        <begin position="11"/>
        <end position="95"/>
    </location>
</feature>
<organism evidence="3">
    <name type="scientific">Arabidopsis cebennensis</name>
    <dbReference type="NCBI Taxonomy" id="97979"/>
    <lineage>
        <taxon>Eukaryota</taxon>
        <taxon>Viridiplantae</taxon>
        <taxon>Streptophyta</taxon>
        <taxon>Embryophyta</taxon>
        <taxon>Tracheophyta</taxon>
        <taxon>Spermatophyta</taxon>
        <taxon>Magnoliopsida</taxon>
        <taxon>eudicotyledons</taxon>
        <taxon>Gunneridae</taxon>
        <taxon>Pentapetalae</taxon>
        <taxon>rosids</taxon>
        <taxon>malvids</taxon>
        <taxon>Brassicales</taxon>
        <taxon>Brassicaceae</taxon>
        <taxon>Camelineae</taxon>
        <taxon>Arabidopsis</taxon>
    </lineage>
</organism>
<name>B2BY10_9BRAS</name>
<sequence length="113" mass="12985">MVVLIAKPTLNFETESFDPLAVPPLGVEEEIVALSSSRGEDLLPLNQRCKDLNYVIWIKKRVKNILVRIWVILYSIAAAGHHRWYFPSFCLQQEELMILNEDAFNIVVAMKLT</sequence>
<feature type="transmembrane region" description="Helical" evidence="1">
    <location>
        <begin position="65"/>
        <end position="86"/>
    </location>
</feature>
<dbReference type="Pfam" id="PF07734">
    <property type="entry name" value="FBA_1"/>
    <property type="match status" value="1"/>
</dbReference>
<keyword evidence="1" id="KW-1133">Transmembrane helix</keyword>
<proteinExistence type="predicted"/>
<dbReference type="InterPro" id="IPR006527">
    <property type="entry name" value="F-box-assoc_dom_typ1"/>
</dbReference>
<dbReference type="EMBL" id="EU162612">
    <property type="protein sequence ID" value="ABW81197.1"/>
    <property type="molecule type" value="Genomic_DNA"/>
</dbReference>